<reference evidence="1 2" key="1">
    <citation type="submission" date="2020-09" db="EMBL/GenBank/DDBJ databases">
        <title>Bacillus nautilus sp. nov., Chryseoglobus crepusculi sp. nov, and Psychrobacter noctis sp. nov., isolated from deep-sea sponges from the equatorial Atlantic.</title>
        <authorList>
            <person name="Stennett H.L."/>
            <person name="Williams S.E."/>
        </authorList>
    </citation>
    <scope>NUCLEOTIDE SEQUENCE [LARGE SCALE GENOMIC DNA]</scope>
    <source>
        <strain evidence="1 2">28M-24</strain>
    </source>
</reference>
<accession>A0ABR8LY59</accession>
<dbReference type="Pfam" id="PF09837">
    <property type="entry name" value="DUF2064"/>
    <property type="match status" value="1"/>
</dbReference>
<keyword evidence="2" id="KW-1185">Reference proteome</keyword>
<name>A0ABR8LY59_9FLAO</name>
<proteinExistence type="predicted"/>
<dbReference type="PANTHER" id="PTHR36529:SF1">
    <property type="entry name" value="GLYCOSYLTRANSFERASE"/>
    <property type="match status" value="1"/>
</dbReference>
<dbReference type="InterPro" id="IPR029044">
    <property type="entry name" value="Nucleotide-diphossugar_trans"/>
</dbReference>
<protein>
    <submittedName>
        <fullName evidence="1">TIGR04282 family arsenosugar biosynthesis glycosyltransferase</fullName>
    </submittedName>
</protein>
<sequence>MHKNLVITFTRNPELGKVKTRLAKTIGNISALAIYKKLLEHTESVLQQIDCDKAVYYSVKIRENDLWNPDIYQKHQQFGDHLGIRMLNAFKTGFDAGYTKIVIVGSDLYDLKPKHINQAFDALDNNDAVIGPALDGGYYLLGMKQLHPAVFENKSWGTETVFEDTMKDLVKENVFLLEPLNDVDTYEDMSNNQTLKALIEHDKANK</sequence>
<dbReference type="Proteomes" id="UP000627521">
    <property type="component" value="Unassembled WGS sequence"/>
</dbReference>
<comment type="caution">
    <text evidence="1">The sequence shown here is derived from an EMBL/GenBank/DDBJ whole genome shotgun (WGS) entry which is preliminary data.</text>
</comment>
<gene>
    <name evidence="1" type="ORF">IEG06_11380</name>
</gene>
<evidence type="ECO:0000313" key="1">
    <source>
        <dbReference type="EMBL" id="MBD3864054.1"/>
    </source>
</evidence>
<dbReference type="SUPFAM" id="SSF53448">
    <property type="entry name" value="Nucleotide-diphospho-sugar transferases"/>
    <property type="match status" value="1"/>
</dbReference>
<dbReference type="InterPro" id="IPR018641">
    <property type="entry name" value="Trfase_1_rSAM/seldom-assoc"/>
</dbReference>
<dbReference type="RefSeq" id="WP_191100254.1">
    <property type="nucleotide sequence ID" value="NZ_JACXXF010000006.1"/>
</dbReference>
<dbReference type="EMBL" id="JACXXH010000006">
    <property type="protein sequence ID" value="MBD3864054.1"/>
    <property type="molecule type" value="Genomic_DNA"/>
</dbReference>
<dbReference type="Gene3D" id="3.90.550.10">
    <property type="entry name" value="Spore Coat Polysaccharide Biosynthesis Protein SpsA, Chain A"/>
    <property type="match status" value="1"/>
</dbReference>
<organism evidence="1 2">
    <name type="scientific">Olleya marilimosa</name>
    <dbReference type="NCBI Taxonomy" id="272164"/>
    <lineage>
        <taxon>Bacteria</taxon>
        <taxon>Pseudomonadati</taxon>
        <taxon>Bacteroidota</taxon>
        <taxon>Flavobacteriia</taxon>
        <taxon>Flavobacteriales</taxon>
        <taxon>Flavobacteriaceae</taxon>
    </lineage>
</organism>
<dbReference type="PANTHER" id="PTHR36529">
    <property type="entry name" value="SLL1095 PROTEIN"/>
    <property type="match status" value="1"/>
</dbReference>
<evidence type="ECO:0000313" key="2">
    <source>
        <dbReference type="Proteomes" id="UP000627521"/>
    </source>
</evidence>
<dbReference type="NCBIfam" id="TIGR04282">
    <property type="entry name" value="glyco_like_cofC"/>
    <property type="match status" value="1"/>
</dbReference>